<dbReference type="Pfam" id="PF02775">
    <property type="entry name" value="TPP_enzyme_C"/>
    <property type="match status" value="1"/>
</dbReference>
<dbReference type="GO" id="GO:0019164">
    <property type="term" value="F:pyruvate synthase activity"/>
    <property type="evidence" value="ECO:0007669"/>
    <property type="project" value="UniProtKB-EC"/>
</dbReference>
<dbReference type="PANTHER" id="PTHR42897">
    <property type="entry name" value="PYRUVATE SYNTHASE SUBUNIT PORB"/>
    <property type="match status" value="1"/>
</dbReference>
<gene>
    <name evidence="3" type="primary">porB</name>
    <name evidence="3" type="ORF">SCFA_430009</name>
</gene>
<organism evidence="3">
    <name type="scientific">anaerobic digester metagenome</name>
    <dbReference type="NCBI Taxonomy" id="1263854"/>
    <lineage>
        <taxon>unclassified sequences</taxon>
        <taxon>metagenomes</taxon>
        <taxon>ecological metagenomes</taxon>
    </lineage>
</organism>
<dbReference type="PANTHER" id="PTHR42897:SF1">
    <property type="entry name" value="2-OXOACID OXIDOREDUCTASE (FERREDOXIN)"/>
    <property type="match status" value="1"/>
</dbReference>
<dbReference type="EMBL" id="CAADRM010000107">
    <property type="protein sequence ID" value="VFU15620.1"/>
    <property type="molecule type" value="Genomic_DNA"/>
</dbReference>
<dbReference type="SUPFAM" id="SSF52518">
    <property type="entry name" value="Thiamin diphosphate-binding fold (THDP-binding)"/>
    <property type="match status" value="1"/>
</dbReference>
<dbReference type="Gene3D" id="3.40.50.970">
    <property type="match status" value="2"/>
</dbReference>
<dbReference type="InterPro" id="IPR051479">
    <property type="entry name" value="PorB-like"/>
</dbReference>
<sequence length="304" mass="32875">MKTTILDLPEEELVEPGNRACAGCALGIAYRVGLKALGRNTLLVVPPSCLTVLQGLFPIAATKLPSLNVTFASTAAAATGLLAALKATGRTDVNVAAWAGDGGTSDIGLQALSAACERGDNFLFICYDNEGYMNTGVQRSGTTPQWAITANTPLKGKMQPNKNVPAIMAAHGIDYVAATSAAYPLDLYDKIKKALTYGGVKYIHIHIPCPPGWGFEPRYAVKVGKLAVETGLYELYEIEKSQLRHTGASLKLMEKRSLLPVEDYLRTQSRFKAISDAEMKKIQDHVTRKWEGYFKSFDEVEGGE</sequence>
<dbReference type="InterPro" id="IPR029061">
    <property type="entry name" value="THDP-binding"/>
</dbReference>
<evidence type="ECO:0000259" key="2">
    <source>
        <dbReference type="Pfam" id="PF02775"/>
    </source>
</evidence>
<feature type="domain" description="Thiamine pyrophosphate enzyme TPP-binding" evidence="2">
    <location>
        <begin position="68"/>
        <end position="205"/>
    </location>
</feature>
<dbReference type="AlphaFoldDB" id="A0A485M2P5"/>
<dbReference type="EC" id="1.2.7.1" evidence="3"/>
<dbReference type="InterPro" id="IPR011766">
    <property type="entry name" value="TPP_enzyme_TPP-bd"/>
</dbReference>
<keyword evidence="3" id="KW-0670">Pyruvate</keyword>
<protein>
    <submittedName>
        <fullName evidence="3">Pyruvate synthase subunit PorB</fullName>
        <ecNumber evidence="3">1.2.7.1</ecNumber>
    </submittedName>
</protein>
<evidence type="ECO:0000313" key="3">
    <source>
        <dbReference type="EMBL" id="VFU15620.1"/>
    </source>
</evidence>
<keyword evidence="1 3" id="KW-0560">Oxidoreductase</keyword>
<proteinExistence type="predicted"/>
<evidence type="ECO:0000256" key="1">
    <source>
        <dbReference type="ARBA" id="ARBA00023002"/>
    </source>
</evidence>
<reference evidence="3" key="1">
    <citation type="submission" date="2019-03" db="EMBL/GenBank/DDBJ databases">
        <authorList>
            <person name="Hao L."/>
        </authorList>
    </citation>
    <scope>NUCLEOTIDE SEQUENCE</scope>
</reference>
<accession>A0A485M2P5</accession>
<dbReference type="GO" id="GO:0030976">
    <property type="term" value="F:thiamine pyrophosphate binding"/>
    <property type="evidence" value="ECO:0007669"/>
    <property type="project" value="InterPro"/>
</dbReference>
<name>A0A485M2P5_9ZZZZ</name>